<protein>
    <submittedName>
        <fullName evidence="1">Uncharacterized protein</fullName>
    </submittedName>
</protein>
<dbReference type="AlphaFoldDB" id="A0A6B3NC16"/>
<name>A0A6B3NC16_9CYAN</name>
<evidence type="ECO:0000313" key="1">
    <source>
        <dbReference type="EMBL" id="NER31096.1"/>
    </source>
</evidence>
<gene>
    <name evidence="1" type="ORF">F6J89_26620</name>
</gene>
<comment type="caution">
    <text evidence="1">The sequence shown here is derived from an EMBL/GenBank/DDBJ whole genome shotgun (WGS) entry which is preliminary data.</text>
</comment>
<dbReference type="EMBL" id="JAAHFQ010000719">
    <property type="protein sequence ID" value="NER31096.1"/>
    <property type="molecule type" value="Genomic_DNA"/>
</dbReference>
<organism evidence="1">
    <name type="scientific">Symploca sp. SIO1C4</name>
    <dbReference type="NCBI Taxonomy" id="2607765"/>
    <lineage>
        <taxon>Bacteria</taxon>
        <taxon>Bacillati</taxon>
        <taxon>Cyanobacteriota</taxon>
        <taxon>Cyanophyceae</taxon>
        <taxon>Coleofasciculales</taxon>
        <taxon>Coleofasciculaceae</taxon>
        <taxon>Symploca</taxon>
    </lineage>
</organism>
<proteinExistence type="predicted"/>
<accession>A0A6B3NC16</accession>
<sequence length="53" mass="6005">MAHSSWFIEESILHAAKKNYCFQQRDDRSALAFQANRMIALSFAQSLRASLSG</sequence>
<reference evidence="1" key="1">
    <citation type="submission" date="2019-11" db="EMBL/GenBank/DDBJ databases">
        <title>Genomic insights into an expanded diversity of filamentous marine cyanobacteria reveals the extraordinary biosynthetic potential of Moorea and Okeania.</title>
        <authorList>
            <person name="Ferreira Leao T."/>
            <person name="Wang M."/>
            <person name="Moss N."/>
            <person name="Da Silva R."/>
            <person name="Sanders J."/>
            <person name="Nurk S."/>
            <person name="Gurevich A."/>
            <person name="Humphrey G."/>
            <person name="Reher R."/>
            <person name="Zhu Q."/>
            <person name="Belda-Ferre P."/>
            <person name="Glukhov E."/>
            <person name="Rex R."/>
            <person name="Dorrestein P.C."/>
            <person name="Knight R."/>
            <person name="Pevzner P."/>
            <person name="Gerwick W.H."/>
            <person name="Gerwick L."/>
        </authorList>
    </citation>
    <scope>NUCLEOTIDE SEQUENCE</scope>
    <source>
        <strain evidence="1">SIO1C4</strain>
    </source>
</reference>